<keyword evidence="2" id="KW-0808">Transferase</keyword>
<evidence type="ECO:0000259" key="1">
    <source>
        <dbReference type="PROSITE" id="PS51186"/>
    </source>
</evidence>
<dbReference type="PROSITE" id="PS51186">
    <property type="entry name" value="GNAT"/>
    <property type="match status" value="1"/>
</dbReference>
<dbReference type="SUPFAM" id="SSF55729">
    <property type="entry name" value="Acyl-CoA N-acyltransferases (Nat)"/>
    <property type="match status" value="1"/>
</dbReference>
<sequence length="200" mass="22525">MDTSGTLAGIVCRELEPRLWPQLEALFGMHGACGGCWCQWWRIAGVEHWKDVQGEVAHSRLCRQVEEGYAHGVLAYDGDEAVGWCSFEPRASLPRLQRSPRFKGRPAEGVWFVGCFFIQRGWRRRGLAEVLLGHAIGVMEREGARAVEAVPTATYGRPQADAFLFTGTYGMFERLGFHTMMDARGRTTVMRREFISGVQQ</sequence>
<reference evidence="2 3" key="1">
    <citation type="submission" date="2018-09" db="EMBL/GenBank/DDBJ databases">
        <title>Discovery and Ecogenomic Context for Candidatus Cryosericales, a Global Caldiserica Order Active in Thawing Permafrost.</title>
        <authorList>
            <person name="Martinez M.A."/>
            <person name="Woodcroft B.J."/>
            <person name="Ignacio Espinoza J.C."/>
            <person name="Zayed A."/>
            <person name="Singleton C.M."/>
            <person name="Boyd J."/>
            <person name="Li Y.-F."/>
            <person name="Purvine S."/>
            <person name="Maughan H."/>
            <person name="Hodgkins S.B."/>
            <person name="Anderson D."/>
            <person name="Sederholm M."/>
            <person name="Temperton B."/>
            <person name="Saleska S.R."/>
            <person name="Tyson G.W."/>
            <person name="Rich V.I."/>
        </authorList>
    </citation>
    <scope>NUCLEOTIDE SEQUENCE [LARGE SCALE GENOMIC DNA]</scope>
    <source>
        <strain evidence="2 3">SMC7</strain>
    </source>
</reference>
<dbReference type="InterPro" id="IPR016181">
    <property type="entry name" value="Acyl_CoA_acyltransferase"/>
</dbReference>
<gene>
    <name evidence="2" type="ORF">SMC7_01260</name>
</gene>
<accession>A0A398CVW3</accession>
<protein>
    <submittedName>
        <fullName evidence="2">GNAT family N-acetyltransferase</fullName>
    </submittedName>
</protein>
<evidence type="ECO:0000313" key="3">
    <source>
        <dbReference type="Proteomes" id="UP000266328"/>
    </source>
</evidence>
<feature type="domain" description="N-acetyltransferase" evidence="1">
    <location>
        <begin position="10"/>
        <end position="195"/>
    </location>
</feature>
<dbReference type="OrthoDB" id="162220at2"/>
<comment type="caution">
    <text evidence="2">The sequence shown here is derived from an EMBL/GenBank/DDBJ whole genome shotgun (WGS) entry which is preliminary data.</text>
</comment>
<evidence type="ECO:0000313" key="2">
    <source>
        <dbReference type="EMBL" id="RIE06663.1"/>
    </source>
</evidence>
<dbReference type="Pfam" id="PF00583">
    <property type="entry name" value="Acetyltransf_1"/>
    <property type="match status" value="1"/>
</dbReference>
<dbReference type="EMBL" id="QXIS01000006">
    <property type="protein sequence ID" value="RIE06663.1"/>
    <property type="molecule type" value="Genomic_DNA"/>
</dbReference>
<dbReference type="GO" id="GO:0016747">
    <property type="term" value="F:acyltransferase activity, transferring groups other than amino-acyl groups"/>
    <property type="evidence" value="ECO:0007669"/>
    <property type="project" value="InterPro"/>
</dbReference>
<dbReference type="InterPro" id="IPR000182">
    <property type="entry name" value="GNAT_dom"/>
</dbReference>
<dbReference type="CDD" id="cd04301">
    <property type="entry name" value="NAT_SF"/>
    <property type="match status" value="1"/>
</dbReference>
<organism evidence="2 3">
    <name type="scientific">Candidatus Cryosericum terrychapinii</name>
    <dbReference type="NCBI Taxonomy" id="2290919"/>
    <lineage>
        <taxon>Bacteria</taxon>
        <taxon>Pseudomonadati</taxon>
        <taxon>Caldisericota/Cryosericota group</taxon>
        <taxon>Candidatus Cryosericota</taxon>
        <taxon>Candidatus Cryosericia</taxon>
        <taxon>Candidatus Cryosericales</taxon>
        <taxon>Candidatus Cryosericaceae</taxon>
        <taxon>Candidatus Cryosericum</taxon>
    </lineage>
</organism>
<dbReference type="RefSeq" id="WP_119088566.1">
    <property type="nucleotide sequence ID" value="NZ_QXIS01000006.1"/>
</dbReference>
<dbReference type="Proteomes" id="UP000266328">
    <property type="component" value="Unassembled WGS sequence"/>
</dbReference>
<dbReference type="Gene3D" id="3.40.630.30">
    <property type="match status" value="1"/>
</dbReference>
<dbReference type="AlphaFoldDB" id="A0A398CVW3"/>
<keyword evidence="3" id="KW-1185">Reference proteome</keyword>
<name>A0A398CVW3_9BACT</name>
<proteinExistence type="predicted"/>